<feature type="region of interest" description="Disordered" evidence="1">
    <location>
        <begin position="647"/>
        <end position="678"/>
    </location>
</feature>
<feature type="compositionally biased region" description="Acidic residues" evidence="1">
    <location>
        <begin position="132"/>
        <end position="144"/>
    </location>
</feature>
<organism evidence="2 3">
    <name type="scientific">Actinacidiphila acididurans</name>
    <dbReference type="NCBI Taxonomy" id="2784346"/>
    <lineage>
        <taxon>Bacteria</taxon>
        <taxon>Bacillati</taxon>
        <taxon>Actinomycetota</taxon>
        <taxon>Actinomycetes</taxon>
        <taxon>Kitasatosporales</taxon>
        <taxon>Streptomycetaceae</taxon>
        <taxon>Actinacidiphila</taxon>
    </lineage>
</organism>
<name>A0ABS2TWZ1_9ACTN</name>
<proteinExistence type="predicted"/>
<evidence type="ECO:0000313" key="3">
    <source>
        <dbReference type="Proteomes" id="UP000749040"/>
    </source>
</evidence>
<feature type="compositionally biased region" description="Basic residues" evidence="1">
    <location>
        <begin position="17"/>
        <end position="28"/>
    </location>
</feature>
<feature type="region of interest" description="Disordered" evidence="1">
    <location>
        <begin position="1"/>
        <end position="43"/>
    </location>
</feature>
<keyword evidence="3" id="KW-1185">Reference proteome</keyword>
<comment type="caution">
    <text evidence="2">The sequence shown here is derived from an EMBL/GenBank/DDBJ whole genome shotgun (WGS) entry which is preliminary data.</text>
</comment>
<dbReference type="Proteomes" id="UP000749040">
    <property type="component" value="Unassembled WGS sequence"/>
</dbReference>
<evidence type="ECO:0000313" key="2">
    <source>
        <dbReference type="EMBL" id="MBM9506483.1"/>
    </source>
</evidence>
<dbReference type="EMBL" id="JADKYB010000009">
    <property type="protein sequence ID" value="MBM9506483.1"/>
    <property type="molecule type" value="Genomic_DNA"/>
</dbReference>
<sequence length="678" mass="72079">MTTSAGSAERGESRRAANARKRVSRRPSRLGVPAGVTAEPDHVRPADAGFPGLLGRAWQAAEQAGDLHAAIKALLTLDGHVPADVQLRALSTSDEAAVKALFGLTWRDQDTTEPPGTYGTHSAGSAVSGDGDGVDEGDEGDDGEPVFVGELALTTSGRIVLRTPAQGPLPRSRLAGGVLRVPWSRADLRAYQREMSRAAARLADTVADCRNWLAGQGADGRDALLEQAKEAALRTAPFVLYQEHNQYTNFREQNTLTGKTLWPGHPDCALSSLQGVPLELWSDNDVQLLVCLTLLIASAGFGRVEEANGTQLTVDHVAFMLERVRCGYTAVLPAPAIRAARSARVADLHALAAALREHRTAVGGSAQLYREIHGALMHKIERVAAPAGDPARAAQEAIAAALRRDLPLTGTTLDELATGLAADAGWLARPHGAYGTGLEALVHATVAAAATTFAADFAMSRGMRFLPELISALRAKQWARICEWDITRYFCCVVPGPGAAAHFGDSLPAVADTAWAMSSRMQYNSWHFVPGNLPRDEAVIARDHFVPPTIPDIAFHSDQHHHGHVNNKVRFSIRSPQAVTVDGRRFNGFIDLRLLRCEGPPFTEQDLLAAHRVSAFLAAATGAAAALAAAGQSVEVTAFDSAWHWRTVTGTPTRDTPTRDTSAPAASGAASSGQARRG</sequence>
<feature type="region of interest" description="Disordered" evidence="1">
    <location>
        <begin position="108"/>
        <end position="144"/>
    </location>
</feature>
<gene>
    <name evidence="2" type="ORF">ITX44_18370</name>
</gene>
<evidence type="ECO:0000256" key="1">
    <source>
        <dbReference type="SAM" id="MobiDB-lite"/>
    </source>
</evidence>
<dbReference type="RefSeq" id="WP_205358355.1">
    <property type="nucleotide sequence ID" value="NZ_JADKYB010000009.1"/>
</dbReference>
<reference evidence="2 3" key="1">
    <citation type="submission" date="2021-01" db="EMBL/GenBank/DDBJ databases">
        <title>Streptomyces acididurans sp. nov., isolated from a peat swamp forest soil.</title>
        <authorList>
            <person name="Chantavorakit T."/>
            <person name="Duangmal K."/>
        </authorList>
    </citation>
    <scope>NUCLEOTIDE SEQUENCE [LARGE SCALE GENOMIC DNA]</scope>
    <source>
        <strain evidence="2 3">KK5PA1</strain>
    </source>
</reference>
<protein>
    <submittedName>
        <fullName evidence="2">Uncharacterized protein</fullName>
    </submittedName>
</protein>
<accession>A0ABS2TWZ1</accession>